<dbReference type="EMBL" id="MN035945">
    <property type="protein sequence ID" value="QDH91005.1"/>
    <property type="molecule type" value="Genomic_RNA"/>
</dbReference>
<reference evidence="2" key="1">
    <citation type="submission" date="2019-05" db="EMBL/GenBank/DDBJ databases">
        <title>Metatranscriptomic reconstruction reveals RNA viruses with the potential to shape carbon cycling in soil.</title>
        <authorList>
            <person name="Starr E.P."/>
            <person name="Nuccio E."/>
            <person name="Pett-Ridge J."/>
            <person name="Banfield J.F."/>
            <person name="Firestone M.K."/>
        </authorList>
    </citation>
    <scope>NUCLEOTIDE SEQUENCE</scope>
    <source>
        <strain evidence="2">H4_Bulk_46_scaffold_761</strain>
    </source>
</reference>
<sequence length="390" mass="42856">MTRVSRTRTRNVSLGSGTSTAFNDFNMPNGTVSPSSRVFTCSITDSHGRPVVDSPLTSNQYKGTWPNISGSVVPTLRTGHSTTIFKTYTFGAMPAEWNNLSTLPAPSGWMLDLVAGTNPSRPVLNIPELVEDIVDLPKAIRNLGDILMNPKKATKANRFAGEYLGVQFGWLPVIEDLHKLINFQKYAIKRAEELTKLYSGKGLRRRLKFSDDTAMADFSVQTATYANAIVTLNCSVLVKRKSWATIHWKPTAPPPYHPGDLGLNSLAERLVLGATPEAMINGIWKVIPWTWLIGWFTNFGKYTLANSWTVPATHTGGSFMSQADAYVFPRSISAAGSNETKLSHAGVAIRTLKTRIVSTSVVAGVNMPMLDMFRLSILSALFVQRFVGRK</sequence>
<feature type="region of interest" description="Disordered" evidence="1">
    <location>
        <begin position="1"/>
        <end position="28"/>
    </location>
</feature>
<name>A0A514DBK7_9VIRU</name>
<feature type="compositionally biased region" description="Polar residues" evidence="1">
    <location>
        <begin position="14"/>
        <end position="28"/>
    </location>
</feature>
<proteinExistence type="predicted"/>
<evidence type="ECO:0000256" key="1">
    <source>
        <dbReference type="SAM" id="MobiDB-lite"/>
    </source>
</evidence>
<evidence type="ECO:0000313" key="2">
    <source>
        <dbReference type="EMBL" id="QDH91005.1"/>
    </source>
</evidence>
<evidence type="ECO:0008006" key="3">
    <source>
        <dbReference type="Google" id="ProtNLM"/>
    </source>
</evidence>
<protein>
    <recommendedName>
        <fullName evidence="3">Maturation</fullName>
    </recommendedName>
</protein>
<organism evidence="2">
    <name type="scientific">Leviviridae sp</name>
    <dbReference type="NCBI Taxonomy" id="2027243"/>
    <lineage>
        <taxon>Viruses</taxon>
        <taxon>Riboviria</taxon>
        <taxon>Orthornavirae</taxon>
        <taxon>Lenarviricota</taxon>
        <taxon>Leviviricetes</taxon>
        <taxon>Norzivirales</taxon>
        <taxon>Fiersviridae</taxon>
    </lineage>
</organism>
<accession>A0A514DBK7</accession>
<gene>
    <name evidence="2" type="ORF">H4Bulk46761_000002</name>
</gene>